<feature type="region of interest" description="Disordered" evidence="1">
    <location>
        <begin position="86"/>
        <end position="140"/>
    </location>
</feature>
<keyword evidence="3" id="KW-1185">Reference proteome</keyword>
<evidence type="ECO:0000313" key="3">
    <source>
        <dbReference type="Proteomes" id="UP001159405"/>
    </source>
</evidence>
<proteinExistence type="predicted"/>
<protein>
    <submittedName>
        <fullName evidence="2">Uncharacterized protein</fullName>
    </submittedName>
</protein>
<dbReference type="EMBL" id="CALNXK010000072">
    <property type="protein sequence ID" value="CAH3143949.1"/>
    <property type="molecule type" value="Genomic_DNA"/>
</dbReference>
<feature type="compositionally biased region" description="Basic and acidic residues" evidence="1">
    <location>
        <begin position="103"/>
        <end position="116"/>
    </location>
</feature>
<feature type="compositionally biased region" description="Polar residues" evidence="1">
    <location>
        <begin position="117"/>
        <end position="126"/>
    </location>
</feature>
<organism evidence="2 3">
    <name type="scientific">Porites lobata</name>
    <dbReference type="NCBI Taxonomy" id="104759"/>
    <lineage>
        <taxon>Eukaryota</taxon>
        <taxon>Metazoa</taxon>
        <taxon>Cnidaria</taxon>
        <taxon>Anthozoa</taxon>
        <taxon>Hexacorallia</taxon>
        <taxon>Scleractinia</taxon>
        <taxon>Fungiina</taxon>
        <taxon>Poritidae</taxon>
        <taxon>Porites</taxon>
    </lineage>
</organism>
<evidence type="ECO:0000256" key="1">
    <source>
        <dbReference type="SAM" id="MobiDB-lite"/>
    </source>
</evidence>
<reference evidence="2 3" key="1">
    <citation type="submission" date="2022-05" db="EMBL/GenBank/DDBJ databases">
        <authorList>
            <consortium name="Genoscope - CEA"/>
            <person name="William W."/>
        </authorList>
    </citation>
    <scope>NUCLEOTIDE SEQUENCE [LARGE SCALE GENOMIC DNA]</scope>
</reference>
<name>A0ABN8PHD0_9CNID</name>
<sequence>MVSEGFSNFIPNSCDFSPLETIWIIVNETTYKDPAPKTLDELRQRSVYFPWDRNNWIKEELSTDGKDFIIPWNLLKPVPIKQKERYEKPAYKQRSTGTASRCFRQDETGSHDEEKNACSQPQQLTHTLEYLSDSPEKKRT</sequence>
<evidence type="ECO:0000313" key="2">
    <source>
        <dbReference type="EMBL" id="CAH3143949.1"/>
    </source>
</evidence>
<accession>A0ABN8PHD0</accession>
<gene>
    <name evidence="2" type="ORF">PLOB_00043664</name>
</gene>
<dbReference type="Proteomes" id="UP001159405">
    <property type="component" value="Unassembled WGS sequence"/>
</dbReference>
<comment type="caution">
    <text evidence="2">The sequence shown here is derived from an EMBL/GenBank/DDBJ whole genome shotgun (WGS) entry which is preliminary data.</text>
</comment>